<evidence type="ECO:0000259" key="1">
    <source>
        <dbReference type="Pfam" id="PF01965"/>
    </source>
</evidence>
<keyword evidence="2" id="KW-1185">Reference proteome</keyword>
<dbReference type="GO" id="GO:0005739">
    <property type="term" value="C:mitochondrion"/>
    <property type="evidence" value="ECO:0007669"/>
    <property type="project" value="TreeGrafter"/>
</dbReference>
<dbReference type="Pfam" id="PF01965">
    <property type="entry name" value="DJ-1_PfpI"/>
    <property type="match status" value="1"/>
</dbReference>
<protein>
    <submittedName>
        <fullName evidence="3">Protein dj-1beta-like</fullName>
    </submittedName>
</protein>
<dbReference type="GO" id="GO:0016684">
    <property type="term" value="F:oxidoreductase activity, acting on peroxide as acceptor"/>
    <property type="evidence" value="ECO:0007669"/>
    <property type="project" value="TreeGrafter"/>
</dbReference>
<dbReference type="SUPFAM" id="SSF52317">
    <property type="entry name" value="Class I glutamine amidotransferase-like"/>
    <property type="match status" value="1"/>
</dbReference>
<name>A0A6P7U2E0_9MOLL</name>
<dbReference type="KEGG" id="osn:115228735"/>
<proteinExistence type="predicted"/>
<dbReference type="GO" id="GO:0006979">
    <property type="term" value="P:response to oxidative stress"/>
    <property type="evidence" value="ECO:0007669"/>
    <property type="project" value="TreeGrafter"/>
</dbReference>
<organism evidence="2 3">
    <name type="scientific">Octopus sinensis</name>
    <name type="common">East Asian common octopus</name>
    <dbReference type="NCBI Taxonomy" id="2607531"/>
    <lineage>
        <taxon>Eukaryota</taxon>
        <taxon>Metazoa</taxon>
        <taxon>Spiralia</taxon>
        <taxon>Lophotrochozoa</taxon>
        <taxon>Mollusca</taxon>
        <taxon>Cephalopoda</taxon>
        <taxon>Coleoidea</taxon>
        <taxon>Octopodiformes</taxon>
        <taxon>Octopoda</taxon>
        <taxon>Incirrata</taxon>
        <taxon>Octopodidae</taxon>
        <taxon>Octopus</taxon>
    </lineage>
</organism>
<evidence type="ECO:0000313" key="2">
    <source>
        <dbReference type="Proteomes" id="UP000515154"/>
    </source>
</evidence>
<evidence type="ECO:0000313" key="3">
    <source>
        <dbReference type="RefSeq" id="XP_029655111.1"/>
    </source>
</evidence>
<sequence length="126" mass="13258">MLFDAVVCPGGMGGVQNLIESPIVGKILKNHQVSGMVVSAICAAPMCLAAHKVGEGRTVTCYPALKKTIEDYGHFKNVTTGNDVEIDGNFLTSRGPGTAMKFAVQLVALLRGQSIADKLANDLLLN</sequence>
<dbReference type="GO" id="GO:0046295">
    <property type="term" value="P:glycolate biosynthetic process"/>
    <property type="evidence" value="ECO:0007669"/>
    <property type="project" value="TreeGrafter"/>
</dbReference>
<dbReference type="Gene3D" id="3.40.50.880">
    <property type="match status" value="1"/>
</dbReference>
<dbReference type="InterPro" id="IPR002818">
    <property type="entry name" value="DJ-1/PfpI"/>
</dbReference>
<dbReference type="Proteomes" id="UP000515154">
    <property type="component" value="Unplaced"/>
</dbReference>
<dbReference type="InterPro" id="IPR029062">
    <property type="entry name" value="Class_I_gatase-like"/>
</dbReference>
<gene>
    <name evidence="3" type="primary">LOC115228735</name>
</gene>
<dbReference type="GO" id="GO:0005634">
    <property type="term" value="C:nucleus"/>
    <property type="evidence" value="ECO:0007669"/>
    <property type="project" value="TreeGrafter"/>
</dbReference>
<dbReference type="GO" id="GO:1903189">
    <property type="term" value="P:glyoxal metabolic process"/>
    <property type="evidence" value="ECO:0007669"/>
    <property type="project" value="TreeGrafter"/>
</dbReference>
<dbReference type="InterPro" id="IPR050325">
    <property type="entry name" value="Prot/Nucl_acid_deglycase"/>
</dbReference>
<dbReference type="PANTHER" id="PTHR48094:SF12">
    <property type="entry name" value="PARKINSON DISEASE PROTEIN 7 HOMOLOG"/>
    <property type="match status" value="1"/>
</dbReference>
<dbReference type="RefSeq" id="XP_029655111.1">
    <property type="nucleotide sequence ID" value="XM_029799251.1"/>
</dbReference>
<dbReference type="AlphaFoldDB" id="A0A6P7U2E0"/>
<reference evidence="3" key="1">
    <citation type="submission" date="2025-08" db="UniProtKB">
        <authorList>
            <consortium name="RefSeq"/>
        </authorList>
    </citation>
    <scope>IDENTIFICATION</scope>
</reference>
<accession>A0A6P7U2E0</accession>
<dbReference type="PANTHER" id="PTHR48094">
    <property type="entry name" value="PROTEIN/NUCLEIC ACID DEGLYCASE DJ-1-RELATED"/>
    <property type="match status" value="1"/>
</dbReference>
<feature type="domain" description="DJ-1/PfpI" evidence="1">
    <location>
        <begin position="3"/>
        <end position="108"/>
    </location>
</feature>